<evidence type="ECO:0000256" key="1">
    <source>
        <dbReference type="ARBA" id="ARBA00022737"/>
    </source>
</evidence>
<feature type="transmembrane region" description="Helical" evidence="3">
    <location>
        <begin position="232"/>
        <end position="253"/>
    </location>
</feature>
<feature type="transmembrane region" description="Helical" evidence="3">
    <location>
        <begin position="364"/>
        <end position="382"/>
    </location>
</feature>
<evidence type="ECO:0008006" key="6">
    <source>
        <dbReference type="Google" id="ProtNLM"/>
    </source>
</evidence>
<keyword evidence="5" id="KW-1185">Reference proteome</keyword>
<keyword evidence="3" id="KW-0472">Membrane</keyword>
<keyword evidence="3" id="KW-1133">Transmembrane helix</keyword>
<name>A0A7X0JWS6_9GAMM</name>
<feature type="transmembrane region" description="Helical" evidence="3">
    <location>
        <begin position="148"/>
        <end position="169"/>
    </location>
</feature>
<dbReference type="AlphaFoldDB" id="A0A7X0JWS6"/>
<dbReference type="InterPro" id="IPR052346">
    <property type="entry name" value="O-mannosyl-transferase_TMTC"/>
</dbReference>
<evidence type="ECO:0000313" key="4">
    <source>
        <dbReference type="EMBL" id="MBB6522711.1"/>
    </source>
</evidence>
<evidence type="ECO:0000256" key="2">
    <source>
        <dbReference type="ARBA" id="ARBA00022803"/>
    </source>
</evidence>
<feature type="transmembrane region" description="Helical" evidence="3">
    <location>
        <begin position="394"/>
        <end position="413"/>
    </location>
</feature>
<dbReference type="PANTHER" id="PTHR44227:SF3">
    <property type="entry name" value="PROTEIN O-MANNOSYL-TRANSFERASE TMTC4"/>
    <property type="match status" value="1"/>
</dbReference>
<comment type="caution">
    <text evidence="4">The sequence shown here is derived from an EMBL/GenBank/DDBJ whole genome shotgun (WGS) entry which is preliminary data.</text>
</comment>
<dbReference type="InParanoid" id="A0A7X0JWS6"/>
<keyword evidence="1" id="KW-0677">Repeat</keyword>
<keyword evidence="3" id="KW-0812">Transmembrane</keyword>
<proteinExistence type="predicted"/>
<feature type="transmembrane region" description="Helical" evidence="3">
    <location>
        <begin position="89"/>
        <end position="112"/>
    </location>
</feature>
<feature type="transmembrane region" description="Helical" evidence="3">
    <location>
        <begin position="7"/>
        <end position="27"/>
    </location>
</feature>
<dbReference type="Proteomes" id="UP000528457">
    <property type="component" value="Unassembled WGS sequence"/>
</dbReference>
<feature type="transmembrane region" description="Helical" evidence="3">
    <location>
        <begin position="204"/>
        <end position="220"/>
    </location>
</feature>
<dbReference type="PANTHER" id="PTHR44227">
    <property type="match status" value="1"/>
</dbReference>
<protein>
    <recommendedName>
        <fullName evidence="6">Tetratricopeptide repeat protein</fullName>
    </recommendedName>
</protein>
<organism evidence="4 5">
    <name type="scientific">Pseudoteredinibacter isoporae</name>
    <dbReference type="NCBI Taxonomy" id="570281"/>
    <lineage>
        <taxon>Bacteria</taxon>
        <taxon>Pseudomonadati</taxon>
        <taxon>Pseudomonadota</taxon>
        <taxon>Gammaproteobacteria</taxon>
        <taxon>Cellvibrionales</taxon>
        <taxon>Cellvibrionaceae</taxon>
        <taxon>Pseudoteredinibacter</taxon>
    </lineage>
</organism>
<sequence length="640" mass="72003">MKPLSSALPSFFFLLCFVLLAFVGLYYSPGLSGGFWLDDYSNLPQIFDQLESDGLLYAIGSGHSGPLGRPLSLLSFALQADSWPAAKPFIAANVGIHALNSVCVFCLTLILLRNGPLSLKGRESLALALLVALVWACAPIQVSSVLYIVQRMTLLSASFVLLALLAYVYGRQSVVLGRRRYGFLWIFIVAPVMGILGLFSKETAFLLVVYLLVVEYWLSRKSKVDDWLFRRVVLPVLIFVFVGFLVYLMSLVANKEVLFSRNFNVVERLLTESRVLWEYLAQIVFPRVSSLGLYFDNYKVSRSFFEPMSTLLSVLAWSGVLAWLCIAIARDYYIVAFGIMWYLGGHLLESTTLNLELYFEHRNYLPAVGVWFALMLEVYLICGRKFTGWRKVGILAAGMTYVLLLMVQGNYIVRQWGTPDKLAYYYSKERPESIRAREMALFVFQLRGSMELVKEELDSMNRDFPDNLTVKLISLEYGCLYPDVVSYRFESSMIQMAKDAQVSSGALGAISDLFDRLAHTKSCRGYSVGELLVLVDALAEGAAYRASLDNVFSLKVEMLLHSGLIAEALEVADKIKEPTYDIKIRKAQLLASLGRHEDALVELNKLRSESKYSLLLTSHASYLSSFQKQLELDMAKAPIK</sequence>
<dbReference type="EMBL" id="JACHHT010000002">
    <property type="protein sequence ID" value="MBB6522711.1"/>
    <property type="molecule type" value="Genomic_DNA"/>
</dbReference>
<feature type="transmembrane region" description="Helical" evidence="3">
    <location>
        <begin position="315"/>
        <end position="344"/>
    </location>
</feature>
<evidence type="ECO:0000313" key="5">
    <source>
        <dbReference type="Proteomes" id="UP000528457"/>
    </source>
</evidence>
<keyword evidence="2" id="KW-0802">TPR repeat</keyword>
<reference evidence="4 5" key="1">
    <citation type="submission" date="2020-08" db="EMBL/GenBank/DDBJ databases">
        <title>Genomic Encyclopedia of Type Strains, Phase IV (KMG-IV): sequencing the most valuable type-strain genomes for metagenomic binning, comparative biology and taxonomic classification.</title>
        <authorList>
            <person name="Goeker M."/>
        </authorList>
    </citation>
    <scope>NUCLEOTIDE SEQUENCE [LARGE SCALE GENOMIC DNA]</scope>
    <source>
        <strain evidence="4 5">DSM 22368</strain>
    </source>
</reference>
<gene>
    <name evidence="4" type="ORF">HNR48_002996</name>
</gene>
<feature type="transmembrane region" description="Helical" evidence="3">
    <location>
        <begin position="181"/>
        <end position="198"/>
    </location>
</feature>
<evidence type="ECO:0000256" key="3">
    <source>
        <dbReference type="SAM" id="Phobius"/>
    </source>
</evidence>
<feature type="transmembrane region" description="Helical" evidence="3">
    <location>
        <begin position="124"/>
        <end position="142"/>
    </location>
</feature>
<accession>A0A7X0JWS6</accession>
<dbReference type="RefSeq" id="WP_166845370.1">
    <property type="nucleotide sequence ID" value="NZ_JAAQPJ010000022.1"/>
</dbReference>